<feature type="region of interest" description="Disordered" evidence="7">
    <location>
        <begin position="79"/>
        <end position="104"/>
    </location>
</feature>
<dbReference type="AlphaFoldDB" id="A0A7S3MH81"/>
<dbReference type="GO" id="GO:0005737">
    <property type="term" value="C:cytoplasm"/>
    <property type="evidence" value="ECO:0007669"/>
    <property type="project" value="UniProtKB-ARBA"/>
</dbReference>
<dbReference type="SMART" id="SM00397">
    <property type="entry name" value="t_SNARE"/>
    <property type="match status" value="1"/>
</dbReference>
<dbReference type="GO" id="GO:0016020">
    <property type="term" value="C:membrane"/>
    <property type="evidence" value="ECO:0007669"/>
    <property type="project" value="UniProtKB-SubCell"/>
</dbReference>
<dbReference type="Gene3D" id="1.20.5.110">
    <property type="match status" value="1"/>
</dbReference>
<keyword evidence="2" id="KW-0813">Transport</keyword>
<evidence type="ECO:0000256" key="1">
    <source>
        <dbReference type="ARBA" id="ARBA00004167"/>
    </source>
</evidence>
<evidence type="ECO:0000256" key="5">
    <source>
        <dbReference type="ARBA" id="ARBA00023136"/>
    </source>
</evidence>
<protein>
    <recommendedName>
        <fullName evidence="9">t-SNARE coiled-coil homology domain-containing protein</fullName>
    </recommendedName>
</protein>
<evidence type="ECO:0000256" key="6">
    <source>
        <dbReference type="SAM" id="Coils"/>
    </source>
</evidence>
<dbReference type="PROSITE" id="PS50192">
    <property type="entry name" value="T_SNARE"/>
    <property type="match status" value="1"/>
</dbReference>
<organism evidence="10">
    <name type="scientific">Spumella elongata</name>
    <dbReference type="NCBI Taxonomy" id="89044"/>
    <lineage>
        <taxon>Eukaryota</taxon>
        <taxon>Sar</taxon>
        <taxon>Stramenopiles</taxon>
        <taxon>Ochrophyta</taxon>
        <taxon>Chrysophyceae</taxon>
        <taxon>Chromulinales</taxon>
        <taxon>Chromulinaceae</taxon>
        <taxon>Spumella</taxon>
    </lineage>
</organism>
<comment type="subcellular location">
    <subcellularLocation>
        <location evidence="1">Membrane</location>
        <topology evidence="1">Single-pass membrane protein</topology>
    </subcellularLocation>
</comment>
<evidence type="ECO:0000256" key="3">
    <source>
        <dbReference type="ARBA" id="ARBA00022692"/>
    </source>
</evidence>
<reference evidence="10" key="1">
    <citation type="submission" date="2021-01" db="EMBL/GenBank/DDBJ databases">
        <authorList>
            <person name="Corre E."/>
            <person name="Pelletier E."/>
            <person name="Niang G."/>
            <person name="Scheremetjew M."/>
            <person name="Finn R."/>
            <person name="Kale V."/>
            <person name="Holt S."/>
            <person name="Cochrane G."/>
            <person name="Meng A."/>
            <person name="Brown T."/>
            <person name="Cohen L."/>
        </authorList>
    </citation>
    <scope>NUCLEOTIDE SEQUENCE</scope>
    <source>
        <strain evidence="10">CCAP 955/1</strain>
    </source>
</reference>
<keyword evidence="3 8" id="KW-0812">Transmembrane</keyword>
<keyword evidence="5 8" id="KW-0472">Membrane</keyword>
<sequence length="222" mass="25135">MEAQWESLYLKLKKDVQDTRKSGKKCTETDLKRMEDRLAKLDESLQVIKSSPMEYEVSSSELARRAVICDNLKRQLSALSPNDLTPRSSASSTMSGAVSPQNRTPIAQLHETTINNPLQSERELIRRQEMVMKQQDLALNDIEAGVGRLKNQAMEIGEEIKVHNAILDNLETHVDIASAGLQEETKHAEEVRLKGQVCYMYICIIVEVIIILIMCFVFFKLG</sequence>
<evidence type="ECO:0000256" key="4">
    <source>
        <dbReference type="ARBA" id="ARBA00022989"/>
    </source>
</evidence>
<proteinExistence type="predicted"/>
<dbReference type="CDD" id="cd15841">
    <property type="entry name" value="SNARE_Qc"/>
    <property type="match status" value="1"/>
</dbReference>
<feature type="domain" description="T-SNARE coiled-coil homology" evidence="9">
    <location>
        <begin position="129"/>
        <end position="191"/>
    </location>
</feature>
<gene>
    <name evidence="10" type="ORF">SELO1098_LOCUS30332</name>
</gene>
<dbReference type="InterPro" id="IPR000727">
    <property type="entry name" value="T_SNARE_dom"/>
</dbReference>
<dbReference type="EMBL" id="HBIC01059056">
    <property type="protein sequence ID" value="CAE0301476.1"/>
    <property type="molecule type" value="Transcribed_RNA"/>
</dbReference>
<name>A0A7S3MH81_9STRA</name>
<evidence type="ECO:0000256" key="8">
    <source>
        <dbReference type="SAM" id="Phobius"/>
    </source>
</evidence>
<evidence type="ECO:0000256" key="2">
    <source>
        <dbReference type="ARBA" id="ARBA00022448"/>
    </source>
</evidence>
<dbReference type="GO" id="GO:0012505">
    <property type="term" value="C:endomembrane system"/>
    <property type="evidence" value="ECO:0007669"/>
    <property type="project" value="UniProtKB-ARBA"/>
</dbReference>
<accession>A0A7S3MH81</accession>
<evidence type="ECO:0000259" key="9">
    <source>
        <dbReference type="PROSITE" id="PS50192"/>
    </source>
</evidence>
<feature type="transmembrane region" description="Helical" evidence="8">
    <location>
        <begin position="199"/>
        <end position="219"/>
    </location>
</feature>
<keyword evidence="4 8" id="KW-1133">Transmembrane helix</keyword>
<feature type="compositionally biased region" description="Low complexity" evidence="7">
    <location>
        <begin position="88"/>
        <end position="99"/>
    </location>
</feature>
<keyword evidence="6" id="KW-0175">Coiled coil</keyword>
<dbReference type="PANTHER" id="PTHR12791">
    <property type="entry name" value="GOLGI SNARE BET1-RELATED"/>
    <property type="match status" value="1"/>
</dbReference>
<evidence type="ECO:0000256" key="7">
    <source>
        <dbReference type="SAM" id="MobiDB-lite"/>
    </source>
</evidence>
<dbReference type="SUPFAM" id="SSF58038">
    <property type="entry name" value="SNARE fusion complex"/>
    <property type="match status" value="1"/>
</dbReference>
<evidence type="ECO:0000313" key="10">
    <source>
        <dbReference type="EMBL" id="CAE0301476.1"/>
    </source>
</evidence>
<feature type="coiled-coil region" evidence="6">
    <location>
        <begin position="24"/>
        <end position="51"/>
    </location>
</feature>